<proteinExistence type="inferred from homology"/>
<sequence length="572" mass="61736">MTTTADIDGTRGKVDWTKPVLFLFAACLVALIVLPMSWLAVYAFTDKARHITLQNFVTLFTDPDFLDPLLTTAIIATTSATLCCLVAAPFAWLVSRTDMPGRQFIRALVTASFVTPPFLGAVAWELLAAPNSGLLNQLYRFVTAAESDDHLFNIYSLTGIIFVISCYTFPFVFVLVANALDNMPGELEDASAILGGRAWTTARRVTIPLALPALVAGALIAFLQAMTLFGSPAILALPAGFHTMTTKIWSLFQYPPKLELAAAAAVPLLLLTILLLQAQKFILGRRGFSVVGGKYGAPRRVEMKGWRWAALAFCLVVLLNPVFLPYFALLNAAFSPNATTLVTPATLTLHNIVFVFTELSSTQLALKNTVILGTATATIGTVLALVIAYVTTRRVIAGHRVLGFLATAPVAVPGIVLGVGLFLSYTRPPFVLYGTLWILLIAFLTINLPSAYQQLQAAFSTIHPELEDASRILGATRLQSLRQITAPLLRTGVIATWCFIFIGVMRELSAAIILFTSQTKVISVLIYDLNESGDLAAISVLGIAMLVITFAVVLAVNRIPVFGASAEARLRN</sequence>
<dbReference type="Gene3D" id="1.10.3720.10">
    <property type="entry name" value="MetI-like"/>
    <property type="match status" value="2"/>
</dbReference>
<feature type="transmembrane region" description="Helical" evidence="8">
    <location>
        <begin position="492"/>
        <end position="515"/>
    </location>
</feature>
<evidence type="ECO:0000256" key="1">
    <source>
        <dbReference type="ARBA" id="ARBA00004429"/>
    </source>
</evidence>
<feature type="transmembrane region" description="Helical" evidence="8">
    <location>
        <begin position="104"/>
        <end position="124"/>
    </location>
</feature>
<dbReference type="RefSeq" id="WP_079541140.1">
    <property type="nucleotide sequence ID" value="NZ_LT670844.1"/>
</dbReference>
<dbReference type="PANTHER" id="PTHR43357">
    <property type="entry name" value="INNER MEMBRANE ABC TRANSPORTER PERMEASE PROTEIN YDCV"/>
    <property type="match status" value="1"/>
</dbReference>
<dbReference type="Pfam" id="PF00528">
    <property type="entry name" value="BPD_transp_1"/>
    <property type="match status" value="2"/>
</dbReference>
<feature type="transmembrane region" description="Helical" evidence="8">
    <location>
        <begin position="402"/>
        <end position="424"/>
    </location>
</feature>
<keyword evidence="3" id="KW-1003">Cell membrane</keyword>
<evidence type="ECO:0000256" key="7">
    <source>
        <dbReference type="ARBA" id="ARBA00023136"/>
    </source>
</evidence>
<keyword evidence="5 8" id="KW-0812">Transmembrane</keyword>
<dbReference type="GO" id="GO:0005886">
    <property type="term" value="C:plasma membrane"/>
    <property type="evidence" value="ECO:0007669"/>
    <property type="project" value="UniProtKB-SubCell"/>
</dbReference>
<feature type="transmembrane region" description="Helical" evidence="8">
    <location>
        <begin position="65"/>
        <end position="92"/>
    </location>
</feature>
<gene>
    <name evidence="10" type="ORF">SAMN05444159_4273</name>
</gene>
<evidence type="ECO:0000259" key="9">
    <source>
        <dbReference type="PROSITE" id="PS50928"/>
    </source>
</evidence>
<feature type="transmembrane region" description="Helical" evidence="8">
    <location>
        <begin position="154"/>
        <end position="177"/>
    </location>
</feature>
<evidence type="ECO:0000313" key="10">
    <source>
        <dbReference type="EMBL" id="SHK82242.1"/>
    </source>
</evidence>
<dbReference type="PANTHER" id="PTHR43357:SF4">
    <property type="entry name" value="INNER MEMBRANE ABC TRANSPORTER PERMEASE PROTEIN YDCV"/>
    <property type="match status" value="1"/>
</dbReference>
<dbReference type="EMBL" id="LT670844">
    <property type="protein sequence ID" value="SHK82242.1"/>
    <property type="molecule type" value="Genomic_DNA"/>
</dbReference>
<dbReference type="PROSITE" id="PS50928">
    <property type="entry name" value="ABC_TM1"/>
    <property type="match status" value="2"/>
</dbReference>
<feature type="transmembrane region" description="Helical" evidence="8">
    <location>
        <begin position="370"/>
        <end position="390"/>
    </location>
</feature>
<evidence type="ECO:0000313" key="11">
    <source>
        <dbReference type="Proteomes" id="UP000189935"/>
    </source>
</evidence>
<feature type="transmembrane region" description="Helical" evidence="8">
    <location>
        <begin position="213"/>
        <end position="238"/>
    </location>
</feature>
<comment type="subcellular location">
    <subcellularLocation>
        <location evidence="1">Cell inner membrane</location>
        <topology evidence="1">Multi-pass membrane protein</topology>
    </subcellularLocation>
    <subcellularLocation>
        <location evidence="8">Cell membrane</location>
        <topology evidence="8">Multi-pass membrane protein</topology>
    </subcellularLocation>
</comment>
<name>A0A1M6VL69_9BRAD</name>
<feature type="domain" description="ABC transmembrane type-1" evidence="9">
    <location>
        <begin position="69"/>
        <end position="279"/>
    </location>
</feature>
<feature type="transmembrane region" description="Helical" evidence="8">
    <location>
        <begin position="258"/>
        <end position="276"/>
    </location>
</feature>
<comment type="similarity">
    <text evidence="8">Belongs to the binding-protein-dependent transport system permease family.</text>
</comment>
<dbReference type="CDD" id="cd06261">
    <property type="entry name" value="TM_PBP2"/>
    <property type="match status" value="2"/>
</dbReference>
<dbReference type="GO" id="GO:0055085">
    <property type="term" value="P:transmembrane transport"/>
    <property type="evidence" value="ECO:0007669"/>
    <property type="project" value="InterPro"/>
</dbReference>
<dbReference type="AlphaFoldDB" id="A0A1M6VL69"/>
<keyword evidence="6 8" id="KW-1133">Transmembrane helix</keyword>
<evidence type="ECO:0000256" key="4">
    <source>
        <dbReference type="ARBA" id="ARBA00022519"/>
    </source>
</evidence>
<evidence type="ECO:0000256" key="2">
    <source>
        <dbReference type="ARBA" id="ARBA00022448"/>
    </source>
</evidence>
<protein>
    <submittedName>
        <fullName evidence="10">Iron(III) transport system permease protein</fullName>
    </submittedName>
</protein>
<feature type="transmembrane region" description="Helical" evidence="8">
    <location>
        <begin position="20"/>
        <end position="45"/>
    </location>
</feature>
<keyword evidence="4" id="KW-0997">Cell inner membrane</keyword>
<evidence type="ECO:0000256" key="3">
    <source>
        <dbReference type="ARBA" id="ARBA00022475"/>
    </source>
</evidence>
<dbReference type="SUPFAM" id="SSF161098">
    <property type="entry name" value="MetI-like"/>
    <property type="match status" value="2"/>
</dbReference>
<keyword evidence="7 8" id="KW-0472">Membrane</keyword>
<feature type="transmembrane region" description="Helical" evidence="8">
    <location>
        <begin position="308"/>
        <end position="328"/>
    </location>
</feature>
<feature type="domain" description="ABC transmembrane type-1" evidence="9">
    <location>
        <begin position="366"/>
        <end position="556"/>
    </location>
</feature>
<dbReference type="Proteomes" id="UP000189935">
    <property type="component" value="Chromosome I"/>
</dbReference>
<dbReference type="InterPro" id="IPR035906">
    <property type="entry name" value="MetI-like_sf"/>
</dbReference>
<evidence type="ECO:0000256" key="6">
    <source>
        <dbReference type="ARBA" id="ARBA00022989"/>
    </source>
</evidence>
<keyword evidence="2 8" id="KW-0813">Transport</keyword>
<organism evidence="10 11">
    <name type="scientific">Bradyrhizobium lablabi</name>
    <dbReference type="NCBI Taxonomy" id="722472"/>
    <lineage>
        <taxon>Bacteria</taxon>
        <taxon>Pseudomonadati</taxon>
        <taxon>Pseudomonadota</taxon>
        <taxon>Alphaproteobacteria</taxon>
        <taxon>Hyphomicrobiales</taxon>
        <taxon>Nitrobacteraceae</taxon>
        <taxon>Bradyrhizobium</taxon>
    </lineage>
</organism>
<reference evidence="10 11" key="1">
    <citation type="submission" date="2016-11" db="EMBL/GenBank/DDBJ databases">
        <authorList>
            <person name="Jaros S."/>
            <person name="Januszkiewicz K."/>
            <person name="Wedrychowicz H."/>
        </authorList>
    </citation>
    <scope>NUCLEOTIDE SEQUENCE [LARGE SCALE GENOMIC DNA]</scope>
    <source>
        <strain evidence="10 11">GAS499</strain>
    </source>
</reference>
<evidence type="ECO:0000256" key="5">
    <source>
        <dbReference type="ARBA" id="ARBA00022692"/>
    </source>
</evidence>
<feature type="transmembrane region" description="Helical" evidence="8">
    <location>
        <begin position="430"/>
        <end position="448"/>
    </location>
</feature>
<dbReference type="InterPro" id="IPR000515">
    <property type="entry name" value="MetI-like"/>
</dbReference>
<evidence type="ECO:0000256" key="8">
    <source>
        <dbReference type="RuleBase" id="RU363032"/>
    </source>
</evidence>
<accession>A0A1M6VL69</accession>
<dbReference type="OrthoDB" id="27542at2"/>
<feature type="transmembrane region" description="Helical" evidence="8">
    <location>
        <begin position="535"/>
        <end position="556"/>
    </location>
</feature>